<dbReference type="EMBL" id="NEVH01019067">
    <property type="protein sequence ID" value="PNF23146.1"/>
    <property type="molecule type" value="Genomic_DNA"/>
</dbReference>
<feature type="compositionally biased region" description="Basic and acidic residues" evidence="1">
    <location>
        <begin position="40"/>
        <end position="54"/>
    </location>
</feature>
<evidence type="ECO:0000256" key="1">
    <source>
        <dbReference type="SAM" id="MobiDB-lite"/>
    </source>
</evidence>
<accession>A0A2J7Q3I1</accession>
<gene>
    <name evidence="2" type="ORF">B7P43_G06691</name>
</gene>
<dbReference type="Proteomes" id="UP000235965">
    <property type="component" value="Unassembled WGS sequence"/>
</dbReference>
<reference evidence="2 3" key="1">
    <citation type="submission" date="2017-12" db="EMBL/GenBank/DDBJ databases">
        <title>Hemimetabolous genomes reveal molecular basis of termite eusociality.</title>
        <authorList>
            <person name="Harrison M.C."/>
            <person name="Jongepier E."/>
            <person name="Robertson H.M."/>
            <person name="Arning N."/>
            <person name="Bitard-Feildel T."/>
            <person name="Chao H."/>
            <person name="Childers C.P."/>
            <person name="Dinh H."/>
            <person name="Doddapaneni H."/>
            <person name="Dugan S."/>
            <person name="Gowin J."/>
            <person name="Greiner C."/>
            <person name="Han Y."/>
            <person name="Hu H."/>
            <person name="Hughes D.S.T."/>
            <person name="Huylmans A.-K."/>
            <person name="Kemena C."/>
            <person name="Kremer L.P.M."/>
            <person name="Lee S.L."/>
            <person name="Lopez-Ezquerra A."/>
            <person name="Mallet L."/>
            <person name="Monroy-Kuhn J.M."/>
            <person name="Moser A."/>
            <person name="Murali S.C."/>
            <person name="Muzny D.M."/>
            <person name="Otani S."/>
            <person name="Piulachs M.-D."/>
            <person name="Poelchau M."/>
            <person name="Qu J."/>
            <person name="Schaub F."/>
            <person name="Wada-Katsumata A."/>
            <person name="Worley K.C."/>
            <person name="Xie Q."/>
            <person name="Ylla G."/>
            <person name="Poulsen M."/>
            <person name="Gibbs R.A."/>
            <person name="Schal C."/>
            <person name="Richards S."/>
            <person name="Belles X."/>
            <person name="Korb J."/>
            <person name="Bornberg-Bauer E."/>
        </authorList>
    </citation>
    <scope>NUCLEOTIDE SEQUENCE [LARGE SCALE GENOMIC DNA]</scope>
    <source>
        <tissue evidence="2">Whole body</tissue>
    </source>
</reference>
<proteinExistence type="predicted"/>
<protein>
    <submittedName>
        <fullName evidence="2">Uncharacterized protein</fullName>
    </submittedName>
</protein>
<keyword evidence="3" id="KW-1185">Reference proteome</keyword>
<name>A0A2J7Q3I1_9NEOP</name>
<dbReference type="AlphaFoldDB" id="A0A2J7Q3I1"/>
<evidence type="ECO:0000313" key="3">
    <source>
        <dbReference type="Proteomes" id="UP000235965"/>
    </source>
</evidence>
<sequence>MEKGRSQERKMQREKVTKEEIKEGNKEGKIGRNRHKSNKVTKEEKSHKERERNEGSSSTRIFVALFGRFD</sequence>
<organism evidence="2 3">
    <name type="scientific">Cryptotermes secundus</name>
    <dbReference type="NCBI Taxonomy" id="105785"/>
    <lineage>
        <taxon>Eukaryota</taxon>
        <taxon>Metazoa</taxon>
        <taxon>Ecdysozoa</taxon>
        <taxon>Arthropoda</taxon>
        <taxon>Hexapoda</taxon>
        <taxon>Insecta</taxon>
        <taxon>Pterygota</taxon>
        <taxon>Neoptera</taxon>
        <taxon>Polyneoptera</taxon>
        <taxon>Dictyoptera</taxon>
        <taxon>Blattodea</taxon>
        <taxon>Blattoidea</taxon>
        <taxon>Termitoidae</taxon>
        <taxon>Kalotermitidae</taxon>
        <taxon>Cryptotermitinae</taxon>
        <taxon>Cryptotermes</taxon>
    </lineage>
</organism>
<dbReference type="InParanoid" id="A0A2J7Q3I1"/>
<feature type="region of interest" description="Disordered" evidence="1">
    <location>
        <begin position="1"/>
        <end position="61"/>
    </location>
</feature>
<evidence type="ECO:0000313" key="2">
    <source>
        <dbReference type="EMBL" id="PNF23146.1"/>
    </source>
</evidence>
<comment type="caution">
    <text evidence="2">The sequence shown here is derived from an EMBL/GenBank/DDBJ whole genome shotgun (WGS) entry which is preliminary data.</text>
</comment>
<feature type="compositionally biased region" description="Basic and acidic residues" evidence="1">
    <location>
        <begin position="1"/>
        <end position="30"/>
    </location>
</feature>